<dbReference type="GO" id="GO:0004519">
    <property type="term" value="F:endonuclease activity"/>
    <property type="evidence" value="ECO:0007669"/>
    <property type="project" value="UniProtKB-KW"/>
</dbReference>
<sequence length="273" mass="32124">MAAIPKSRVRNPMDKLELREVDRKRYEEWAANSESNDLYRSFVRVGSTMSLGRKHRFWCDKQQRIVELMSDGELRAYKYLIWQPNVVSIKEQYALNPVTTFNIAKRRKVMHPYSYKQRVHHIMSTDFLVTSVNEDGVCVQHAYPYKISEPSRPSRTAQKLDIEAEFWALRNVPSTLLTDNQISKEWFLTLLFCELHYDNQLQFSHLSDFSHKLLGLYQQNPWLSLRDLLKKAAASMKTHYFDAERLFKNAVLQGLLPLSQQKRVRLNEALLLG</sequence>
<keyword evidence="2" id="KW-0378">Hydrolase</keyword>
<comment type="caution">
    <text evidence="2">The sequence shown here is derived from an EMBL/GenBank/DDBJ whole genome shotgun (WGS) entry which is preliminary data.</text>
</comment>
<feature type="domain" description="TnsA endonuclease N-terminal" evidence="1">
    <location>
        <begin position="84"/>
        <end position="178"/>
    </location>
</feature>
<name>A0ABT3P2Z8_9ALTE</name>
<dbReference type="Proteomes" id="UP001142810">
    <property type="component" value="Unassembled WGS sequence"/>
</dbReference>
<accession>A0ABT3P2Z8</accession>
<dbReference type="Pfam" id="PF08722">
    <property type="entry name" value="Tn7_TnsA-like_N"/>
    <property type="match status" value="1"/>
</dbReference>
<dbReference type="RefSeq" id="WP_265615829.1">
    <property type="nucleotide sequence ID" value="NZ_JAPFRD010000002.1"/>
</dbReference>
<dbReference type="Gene3D" id="3.40.1350.10">
    <property type="match status" value="1"/>
</dbReference>
<organism evidence="2 3">
    <name type="scientific">Alteromonas aquimaris</name>
    <dbReference type="NCBI Taxonomy" id="2998417"/>
    <lineage>
        <taxon>Bacteria</taxon>
        <taxon>Pseudomonadati</taxon>
        <taxon>Pseudomonadota</taxon>
        <taxon>Gammaproteobacteria</taxon>
        <taxon>Alteromonadales</taxon>
        <taxon>Alteromonadaceae</taxon>
        <taxon>Alteromonas/Salinimonas group</taxon>
        <taxon>Alteromonas</taxon>
    </lineage>
</organism>
<gene>
    <name evidence="2" type="ORF">OPS25_01245</name>
</gene>
<evidence type="ECO:0000313" key="2">
    <source>
        <dbReference type="EMBL" id="MCW8107128.1"/>
    </source>
</evidence>
<dbReference type="InterPro" id="IPR014833">
    <property type="entry name" value="TnsA_N"/>
</dbReference>
<protein>
    <submittedName>
        <fullName evidence="2">TnsA endonuclease N-terminal domain-containing protein</fullName>
    </submittedName>
</protein>
<dbReference type="SUPFAM" id="SSF52980">
    <property type="entry name" value="Restriction endonuclease-like"/>
    <property type="match status" value="1"/>
</dbReference>
<dbReference type="InterPro" id="IPR011856">
    <property type="entry name" value="tRNA_endonuc-like_dom_sf"/>
</dbReference>
<proteinExistence type="predicted"/>
<evidence type="ECO:0000313" key="3">
    <source>
        <dbReference type="Proteomes" id="UP001142810"/>
    </source>
</evidence>
<keyword evidence="3" id="KW-1185">Reference proteome</keyword>
<evidence type="ECO:0000259" key="1">
    <source>
        <dbReference type="Pfam" id="PF08722"/>
    </source>
</evidence>
<dbReference type="InterPro" id="IPR011335">
    <property type="entry name" value="Restrct_endonuc-II-like"/>
</dbReference>
<dbReference type="CDD" id="cd22362">
    <property type="entry name" value="TnsA_endonuclease-like"/>
    <property type="match status" value="1"/>
</dbReference>
<reference evidence="2" key="1">
    <citation type="submission" date="2022-11" db="EMBL/GenBank/DDBJ databases">
        <title>Alteromonas sp. nov., isolated from sea water of the Qingdao.</title>
        <authorList>
            <person name="Wang Q."/>
        </authorList>
    </citation>
    <scope>NUCLEOTIDE SEQUENCE</scope>
    <source>
        <strain evidence="2">ASW11-7</strain>
    </source>
</reference>
<keyword evidence="2" id="KW-0540">Nuclease</keyword>
<dbReference type="EMBL" id="JAPFRD010000002">
    <property type="protein sequence ID" value="MCW8107128.1"/>
    <property type="molecule type" value="Genomic_DNA"/>
</dbReference>
<keyword evidence="2" id="KW-0255">Endonuclease</keyword>